<keyword evidence="1" id="KW-0863">Zinc-finger</keyword>
<evidence type="ECO:0000313" key="5">
    <source>
        <dbReference type="Proteomes" id="UP000823674"/>
    </source>
</evidence>
<dbReference type="SUPFAM" id="SSF57756">
    <property type="entry name" value="Retrovirus zinc finger-like domains"/>
    <property type="match status" value="1"/>
</dbReference>
<accession>A0ABQ7NC65</accession>
<dbReference type="InterPro" id="IPR036875">
    <property type="entry name" value="Znf_CCHC_sf"/>
</dbReference>
<comment type="caution">
    <text evidence="4">The sequence shown here is derived from an EMBL/GenBank/DDBJ whole genome shotgun (WGS) entry which is preliminary data.</text>
</comment>
<keyword evidence="1" id="KW-0479">Metal-binding</keyword>
<feature type="compositionally biased region" description="Polar residues" evidence="2">
    <location>
        <begin position="56"/>
        <end position="71"/>
    </location>
</feature>
<organism evidence="4 5">
    <name type="scientific">Brassica rapa subsp. trilocularis</name>
    <dbReference type="NCBI Taxonomy" id="1813537"/>
    <lineage>
        <taxon>Eukaryota</taxon>
        <taxon>Viridiplantae</taxon>
        <taxon>Streptophyta</taxon>
        <taxon>Embryophyta</taxon>
        <taxon>Tracheophyta</taxon>
        <taxon>Spermatophyta</taxon>
        <taxon>Magnoliopsida</taxon>
        <taxon>eudicotyledons</taxon>
        <taxon>Gunneridae</taxon>
        <taxon>Pentapetalae</taxon>
        <taxon>rosids</taxon>
        <taxon>malvids</taxon>
        <taxon>Brassicales</taxon>
        <taxon>Brassicaceae</taxon>
        <taxon>Brassiceae</taxon>
        <taxon>Brassica</taxon>
    </lineage>
</organism>
<feature type="region of interest" description="Disordered" evidence="2">
    <location>
        <begin position="51"/>
        <end position="71"/>
    </location>
</feature>
<dbReference type="InterPro" id="IPR001878">
    <property type="entry name" value="Znf_CCHC"/>
</dbReference>
<dbReference type="PROSITE" id="PS50158">
    <property type="entry name" value="ZF_CCHC"/>
    <property type="match status" value="1"/>
</dbReference>
<evidence type="ECO:0000259" key="3">
    <source>
        <dbReference type="PROSITE" id="PS50158"/>
    </source>
</evidence>
<reference evidence="4 5" key="1">
    <citation type="submission" date="2021-03" db="EMBL/GenBank/DDBJ databases">
        <authorList>
            <person name="King G.J."/>
            <person name="Bancroft I."/>
            <person name="Baten A."/>
            <person name="Bloomfield J."/>
            <person name="Borpatragohain P."/>
            <person name="He Z."/>
            <person name="Irish N."/>
            <person name="Irwin J."/>
            <person name="Liu K."/>
            <person name="Mauleon R.P."/>
            <person name="Moore J."/>
            <person name="Morris R."/>
            <person name="Ostergaard L."/>
            <person name="Wang B."/>
            <person name="Wells R."/>
        </authorList>
    </citation>
    <scope>NUCLEOTIDE SEQUENCE [LARGE SCALE GENOMIC DNA]</scope>
    <source>
        <strain evidence="4">R-o-18</strain>
        <tissue evidence="4">Leaf</tissue>
    </source>
</reference>
<keyword evidence="1" id="KW-0862">Zinc</keyword>
<name>A0ABQ7NC65_BRACM</name>
<proteinExistence type="predicted"/>
<dbReference type="EMBL" id="JADBGQ010000002">
    <property type="protein sequence ID" value="KAG5408283.1"/>
    <property type="molecule type" value="Genomic_DNA"/>
</dbReference>
<sequence>MSYLGDVAFSVYHDGYWVSREKRIMHCGRCGIAGHNAKNCKNFGVPKFLKPRKRMSSNTGEDGYESTNTNG</sequence>
<protein>
    <recommendedName>
        <fullName evidence="3">CCHC-type domain-containing protein</fullName>
    </recommendedName>
</protein>
<keyword evidence="5" id="KW-1185">Reference proteome</keyword>
<dbReference type="Proteomes" id="UP000823674">
    <property type="component" value="Chromosome A02"/>
</dbReference>
<evidence type="ECO:0000256" key="2">
    <source>
        <dbReference type="SAM" id="MobiDB-lite"/>
    </source>
</evidence>
<evidence type="ECO:0000313" key="4">
    <source>
        <dbReference type="EMBL" id="KAG5408283.1"/>
    </source>
</evidence>
<evidence type="ECO:0000256" key="1">
    <source>
        <dbReference type="PROSITE-ProRule" id="PRU00047"/>
    </source>
</evidence>
<feature type="domain" description="CCHC-type" evidence="3">
    <location>
        <begin position="27"/>
        <end position="42"/>
    </location>
</feature>
<gene>
    <name evidence="4" type="primary">A02g500580.1_BraROA</name>
    <name evidence="4" type="ORF">IGI04_004602</name>
</gene>